<evidence type="ECO:0000256" key="7">
    <source>
        <dbReference type="PIRSR" id="PIRSR000137-2"/>
    </source>
</evidence>
<dbReference type="SUPFAM" id="SSF51905">
    <property type="entry name" value="FAD/NAD(P)-binding domain"/>
    <property type="match status" value="1"/>
</dbReference>
<feature type="binding site" evidence="7">
    <location>
        <position position="245"/>
    </location>
    <ligand>
        <name>FAD</name>
        <dbReference type="ChEBI" id="CHEBI:57692"/>
    </ligand>
</feature>
<comment type="cofactor">
    <cofactor evidence="1 7">
        <name>FAD</name>
        <dbReference type="ChEBI" id="CHEBI:57692"/>
    </cofactor>
</comment>
<feature type="active site" description="Proton acceptor" evidence="6">
    <location>
        <position position="580"/>
    </location>
</feature>
<dbReference type="Pfam" id="PF05199">
    <property type="entry name" value="GMC_oxred_C"/>
    <property type="match status" value="1"/>
</dbReference>
<dbReference type="OrthoDB" id="269227at2759"/>
<dbReference type="GO" id="GO:0050660">
    <property type="term" value="F:flavin adenine dinucleotide binding"/>
    <property type="evidence" value="ECO:0007669"/>
    <property type="project" value="InterPro"/>
</dbReference>
<dbReference type="InterPro" id="IPR012132">
    <property type="entry name" value="GMC_OxRdtase"/>
</dbReference>
<dbReference type="Proteomes" id="UP000554235">
    <property type="component" value="Unassembled WGS sequence"/>
</dbReference>
<evidence type="ECO:0000256" key="2">
    <source>
        <dbReference type="ARBA" id="ARBA00010790"/>
    </source>
</evidence>
<evidence type="ECO:0000256" key="6">
    <source>
        <dbReference type="PIRSR" id="PIRSR000137-1"/>
    </source>
</evidence>
<dbReference type="InterPro" id="IPR007867">
    <property type="entry name" value="GMC_OxRtase_C"/>
</dbReference>
<accession>A0A8H4L177</accession>
<feature type="binding site" evidence="7">
    <location>
        <begin position="534"/>
        <end position="535"/>
    </location>
    <ligand>
        <name>FAD</name>
        <dbReference type="ChEBI" id="CHEBI:57692"/>
    </ligand>
</feature>
<keyword evidence="5" id="KW-0560">Oxidoreductase</keyword>
<feature type="active site" description="Proton donor" evidence="6">
    <location>
        <position position="535"/>
    </location>
</feature>
<dbReference type="Gene3D" id="3.30.560.10">
    <property type="entry name" value="Glucose Oxidase, domain 3"/>
    <property type="match status" value="1"/>
</dbReference>
<evidence type="ECO:0000256" key="4">
    <source>
        <dbReference type="ARBA" id="ARBA00022827"/>
    </source>
</evidence>
<evidence type="ECO:0000259" key="10">
    <source>
        <dbReference type="PROSITE" id="PS00624"/>
    </source>
</evidence>
<dbReference type="PROSITE" id="PS00624">
    <property type="entry name" value="GMC_OXRED_2"/>
    <property type="match status" value="1"/>
</dbReference>
<dbReference type="PROSITE" id="PS00623">
    <property type="entry name" value="GMC_OXRED_1"/>
    <property type="match status" value="1"/>
</dbReference>
<feature type="binding site" evidence="7">
    <location>
        <position position="103"/>
    </location>
    <ligand>
        <name>FAD</name>
        <dbReference type="ChEBI" id="CHEBI:57692"/>
    </ligand>
</feature>
<keyword evidence="3 8" id="KW-0285">Flavoprotein</keyword>
<organism evidence="11 12">
    <name type="scientific">Fusarium albosuccineum</name>
    <dbReference type="NCBI Taxonomy" id="1237068"/>
    <lineage>
        <taxon>Eukaryota</taxon>
        <taxon>Fungi</taxon>
        <taxon>Dikarya</taxon>
        <taxon>Ascomycota</taxon>
        <taxon>Pezizomycotina</taxon>
        <taxon>Sordariomycetes</taxon>
        <taxon>Hypocreomycetidae</taxon>
        <taxon>Hypocreales</taxon>
        <taxon>Nectriaceae</taxon>
        <taxon>Fusarium</taxon>
        <taxon>Fusarium decemcellulare species complex</taxon>
    </lineage>
</organism>
<name>A0A8H4L177_9HYPO</name>
<dbReference type="InterPro" id="IPR036188">
    <property type="entry name" value="FAD/NAD-bd_sf"/>
</dbReference>
<keyword evidence="4 7" id="KW-0274">FAD</keyword>
<feature type="domain" description="Glucose-methanol-choline oxidoreductase N-terminal" evidence="9">
    <location>
        <begin position="97"/>
        <end position="120"/>
    </location>
</feature>
<dbReference type="SUPFAM" id="SSF54373">
    <property type="entry name" value="FAD-linked reductases, C-terminal domain"/>
    <property type="match status" value="1"/>
</dbReference>
<comment type="caution">
    <text evidence="11">The sequence shown here is derived from an EMBL/GenBank/DDBJ whole genome shotgun (WGS) entry which is preliminary data.</text>
</comment>
<dbReference type="InterPro" id="IPR000172">
    <property type="entry name" value="GMC_OxRdtase_N"/>
</dbReference>
<evidence type="ECO:0000256" key="8">
    <source>
        <dbReference type="RuleBase" id="RU003968"/>
    </source>
</evidence>
<evidence type="ECO:0000256" key="5">
    <source>
        <dbReference type="ARBA" id="ARBA00023002"/>
    </source>
</evidence>
<dbReference type="EMBL" id="JAADYS010002088">
    <property type="protein sequence ID" value="KAF4459792.1"/>
    <property type="molecule type" value="Genomic_DNA"/>
</dbReference>
<protein>
    <submittedName>
        <fullName evidence="11">Choline dehydrogenase</fullName>
    </submittedName>
</protein>
<evidence type="ECO:0000313" key="11">
    <source>
        <dbReference type="EMBL" id="KAF4459792.1"/>
    </source>
</evidence>
<evidence type="ECO:0000313" key="12">
    <source>
        <dbReference type="Proteomes" id="UP000554235"/>
    </source>
</evidence>
<dbReference type="Pfam" id="PF00732">
    <property type="entry name" value="GMC_oxred_N"/>
    <property type="match status" value="1"/>
</dbReference>
<proteinExistence type="inferred from homology"/>
<feature type="domain" description="Glucose-methanol-choline oxidoreductase N-terminal" evidence="10">
    <location>
        <begin position="284"/>
        <end position="298"/>
    </location>
</feature>
<evidence type="ECO:0000256" key="1">
    <source>
        <dbReference type="ARBA" id="ARBA00001974"/>
    </source>
</evidence>
<evidence type="ECO:0000256" key="3">
    <source>
        <dbReference type="ARBA" id="ARBA00022630"/>
    </source>
</evidence>
<sequence>MSRASSVMDVDDFTRRAFDFLVVGGGTAGLAVAARLAEADASFTVGVLEAGCAAEEHDDDIDIPGYYGRSLGGRYDWHLETVPQEGLGGRALAWPRGKVLGGTSALNFMAWNRASRDDYDAWESLGNPGWGWDDLLPFFKKSETFHPPSPSVQGQYNVSHEADTFGRSGPIQVSYPTDYSPSHRLWHPTLNALGVETNASHVGGSNVGVWTCVNAVDPRTARRSFATDYCSPSLTNLHILTKATVTEVVLKDDDGQWVATGVRFTRQGREHVVSASREVILSAGSIKSPQILELSGVGNPKVLTQANVPVKVDSPTVGENLQDHLMLAMIFEVDPGLANRDDLQRDEQLAAAAREEYARDRAGPLTILPCSLCYVPLSHFVHGDTLGHLCAKADELTAFDANKKAILKQRLTGDARLGQIEYIFDLGNWSPYFQGEDGKKYGTMLQILQYPFSVGSIHIHSTRDQPSIDPQYYGGAHGALDAEVMKECARFLQKITRTEPLASIIRSPASPSASTMAEEDSLKEWIVQNTITDWHPVGTCGMGGHAGIRGGVVDERLRVYGVKSLRVVDASVMPLQVSAHVQATIYAIAEKGAHMILEDAKGAKEPRDRPTILLLGMDSGMPDLERRPA</sequence>
<dbReference type="PIRSF" id="PIRSF000137">
    <property type="entry name" value="Alcohol_oxidase"/>
    <property type="match status" value="1"/>
</dbReference>
<keyword evidence="12" id="KW-1185">Reference proteome</keyword>
<feature type="binding site" evidence="7">
    <location>
        <position position="99"/>
    </location>
    <ligand>
        <name>FAD</name>
        <dbReference type="ChEBI" id="CHEBI:57692"/>
    </ligand>
</feature>
<gene>
    <name evidence="11" type="ORF">FALBO_13435</name>
</gene>
<dbReference type="AlphaFoldDB" id="A0A8H4L177"/>
<dbReference type="Gene3D" id="3.50.50.60">
    <property type="entry name" value="FAD/NAD(P)-binding domain"/>
    <property type="match status" value="1"/>
</dbReference>
<evidence type="ECO:0000259" key="9">
    <source>
        <dbReference type="PROSITE" id="PS00623"/>
    </source>
</evidence>
<comment type="similarity">
    <text evidence="2 8">Belongs to the GMC oxidoreductase family.</text>
</comment>
<dbReference type="PANTHER" id="PTHR11552">
    <property type="entry name" value="GLUCOSE-METHANOL-CHOLINE GMC OXIDOREDUCTASE"/>
    <property type="match status" value="1"/>
</dbReference>
<dbReference type="GO" id="GO:0016614">
    <property type="term" value="F:oxidoreductase activity, acting on CH-OH group of donors"/>
    <property type="evidence" value="ECO:0007669"/>
    <property type="project" value="InterPro"/>
</dbReference>
<reference evidence="11 12" key="1">
    <citation type="submission" date="2020-01" db="EMBL/GenBank/DDBJ databases">
        <title>Identification and distribution of gene clusters putatively required for synthesis of sphingolipid metabolism inhibitors in phylogenetically diverse species of the filamentous fungus Fusarium.</title>
        <authorList>
            <person name="Kim H.-S."/>
            <person name="Busman M."/>
            <person name="Brown D.W."/>
            <person name="Divon H."/>
            <person name="Uhlig S."/>
            <person name="Proctor R.H."/>
        </authorList>
    </citation>
    <scope>NUCLEOTIDE SEQUENCE [LARGE SCALE GENOMIC DNA]</scope>
    <source>
        <strain evidence="11 12">NRRL 20459</strain>
    </source>
</reference>
<dbReference type="PANTHER" id="PTHR11552:SF201">
    <property type="entry name" value="GLUCOSE-METHANOL-CHOLINE OXIDOREDUCTASE N-TERMINAL DOMAIN-CONTAINING PROTEIN"/>
    <property type="match status" value="1"/>
</dbReference>